<keyword evidence="3" id="KW-1185">Reference proteome</keyword>
<dbReference type="EMBL" id="FNAK01000001">
    <property type="protein sequence ID" value="SDD22947.1"/>
    <property type="molecule type" value="Genomic_DNA"/>
</dbReference>
<dbReference type="RefSeq" id="WP_068309080.1">
    <property type="nucleotide sequence ID" value="NZ_DAIOMO010000003.1"/>
</dbReference>
<dbReference type="InterPro" id="IPR003754">
    <property type="entry name" value="4pyrrol_synth_uPrphyn_synth"/>
</dbReference>
<feature type="domain" description="Tetrapyrrole biosynthesis uroporphyrinogen III synthase" evidence="1">
    <location>
        <begin position="16"/>
        <end position="227"/>
    </location>
</feature>
<dbReference type="InterPro" id="IPR036108">
    <property type="entry name" value="4pyrrol_syn_uPrphyn_synt_sf"/>
</dbReference>
<dbReference type="Pfam" id="PF02602">
    <property type="entry name" value="HEM4"/>
    <property type="match status" value="1"/>
</dbReference>
<evidence type="ECO:0000313" key="2">
    <source>
        <dbReference type="EMBL" id="SDD22947.1"/>
    </source>
</evidence>
<reference evidence="2 3" key="1">
    <citation type="submission" date="2016-10" db="EMBL/GenBank/DDBJ databases">
        <authorList>
            <person name="de Groot N.N."/>
        </authorList>
    </citation>
    <scope>NUCLEOTIDE SEQUENCE [LARGE SCALE GENOMIC DNA]</scope>
    <source>
        <strain evidence="2 3">CGMCC 1.9109</strain>
    </source>
</reference>
<dbReference type="AlphaFoldDB" id="A0A1G6T3B5"/>
<dbReference type="OrthoDB" id="7163809at2"/>
<name>A0A1G6T3B5_9PROT</name>
<dbReference type="STRING" id="637679.GCA_001550055_00808"/>
<gene>
    <name evidence="2" type="ORF">SAMN04488071_0080</name>
</gene>
<sequence length="232" mass="25312">MTTVLVTRPMEEATPTAEKLEALGHRVIIAPMIQIDPVSFEIPSEDRSLIVTSKNGARLGLANIGNKDRPIFAVGEETANEARRLGFTNVTAGPGTARQLVPILLECGLADKRKYTHLAGNVISYNIADVLRGEGIDADTCVTYQSRPLRAFSAGVQEALEEGEIDMALFYSPRTATTFEEAAAEYGRSDWLSKMDAVALSTRVAQNLIGPWRSVRYAIIPTEKALFSLLEE</sequence>
<dbReference type="GO" id="GO:0033014">
    <property type="term" value="P:tetrapyrrole biosynthetic process"/>
    <property type="evidence" value="ECO:0007669"/>
    <property type="project" value="InterPro"/>
</dbReference>
<dbReference type="Gene3D" id="3.40.50.10090">
    <property type="match status" value="2"/>
</dbReference>
<accession>A0A1G6T3B5</accession>
<proteinExistence type="predicted"/>
<organism evidence="2 3">
    <name type="scientific">Kordiimonas lacus</name>
    <dbReference type="NCBI Taxonomy" id="637679"/>
    <lineage>
        <taxon>Bacteria</taxon>
        <taxon>Pseudomonadati</taxon>
        <taxon>Pseudomonadota</taxon>
        <taxon>Alphaproteobacteria</taxon>
        <taxon>Kordiimonadales</taxon>
        <taxon>Kordiimonadaceae</taxon>
        <taxon>Kordiimonas</taxon>
    </lineage>
</organism>
<dbReference type="GO" id="GO:0004852">
    <property type="term" value="F:uroporphyrinogen-III synthase activity"/>
    <property type="evidence" value="ECO:0007669"/>
    <property type="project" value="InterPro"/>
</dbReference>
<dbReference type="CDD" id="cd06578">
    <property type="entry name" value="HemD"/>
    <property type="match status" value="1"/>
</dbReference>
<dbReference type="Proteomes" id="UP000183685">
    <property type="component" value="Unassembled WGS sequence"/>
</dbReference>
<dbReference type="SUPFAM" id="SSF69618">
    <property type="entry name" value="HemD-like"/>
    <property type="match status" value="1"/>
</dbReference>
<evidence type="ECO:0000313" key="3">
    <source>
        <dbReference type="Proteomes" id="UP000183685"/>
    </source>
</evidence>
<protein>
    <submittedName>
        <fullName evidence="2">Uroporphyrinogen-III synthase</fullName>
    </submittedName>
</protein>
<evidence type="ECO:0000259" key="1">
    <source>
        <dbReference type="Pfam" id="PF02602"/>
    </source>
</evidence>